<comment type="caution">
    <text evidence="2">The sequence shown here is derived from an EMBL/GenBank/DDBJ whole genome shotgun (WGS) entry which is preliminary data.</text>
</comment>
<evidence type="ECO:0000313" key="2">
    <source>
        <dbReference type="EMBL" id="PSL04440.1"/>
    </source>
</evidence>
<keyword evidence="3" id="KW-1185">Reference proteome</keyword>
<accession>A0A2P8E4P9</accession>
<evidence type="ECO:0000256" key="1">
    <source>
        <dbReference type="SAM" id="SignalP"/>
    </source>
</evidence>
<dbReference type="EMBL" id="PYGF01000005">
    <property type="protein sequence ID" value="PSL04440.1"/>
    <property type="molecule type" value="Genomic_DNA"/>
</dbReference>
<dbReference type="InterPro" id="IPR032710">
    <property type="entry name" value="NTF2-like_dom_sf"/>
</dbReference>
<organism evidence="2 3">
    <name type="scientific">Cecembia rubra</name>
    <dbReference type="NCBI Taxonomy" id="1485585"/>
    <lineage>
        <taxon>Bacteria</taxon>
        <taxon>Pseudomonadati</taxon>
        <taxon>Bacteroidota</taxon>
        <taxon>Cytophagia</taxon>
        <taxon>Cytophagales</taxon>
        <taxon>Cyclobacteriaceae</taxon>
        <taxon>Cecembia</taxon>
    </lineage>
</organism>
<name>A0A2P8E4P9_9BACT</name>
<keyword evidence="1" id="KW-0732">Signal</keyword>
<protein>
    <submittedName>
        <fullName evidence="2">Putative lumazine-binding protein</fullName>
    </submittedName>
</protein>
<feature type="chain" id="PRO_5015188068" evidence="1">
    <location>
        <begin position="22"/>
        <end position="141"/>
    </location>
</feature>
<dbReference type="OrthoDB" id="8445243at2"/>
<reference evidence="2 3" key="1">
    <citation type="submission" date="2018-03" db="EMBL/GenBank/DDBJ databases">
        <title>Genomic Encyclopedia of Archaeal and Bacterial Type Strains, Phase II (KMG-II): from individual species to whole genera.</title>
        <authorList>
            <person name="Goeker M."/>
        </authorList>
    </citation>
    <scope>NUCLEOTIDE SEQUENCE [LARGE SCALE GENOMIC DNA]</scope>
    <source>
        <strain evidence="2 3">DSM 28057</strain>
    </source>
</reference>
<dbReference type="Pfam" id="PF12893">
    <property type="entry name" value="Lumazine_bd_2"/>
    <property type="match status" value="1"/>
</dbReference>
<gene>
    <name evidence="2" type="ORF">CLV48_105184</name>
</gene>
<feature type="signal peptide" evidence="1">
    <location>
        <begin position="1"/>
        <end position="21"/>
    </location>
</feature>
<evidence type="ECO:0000313" key="3">
    <source>
        <dbReference type="Proteomes" id="UP000240708"/>
    </source>
</evidence>
<dbReference type="Proteomes" id="UP000240708">
    <property type="component" value="Unassembled WGS sequence"/>
</dbReference>
<dbReference type="AlphaFoldDB" id="A0A2P8E4P9"/>
<dbReference type="Gene3D" id="3.10.450.50">
    <property type="match status" value="1"/>
</dbReference>
<sequence length="141" mass="16520">MKITSLILFFCLLCTTGFSQTLEEEKAAIAKTVHLYFEGMIERDRDKLDQAFDPSARLIGYRGDKFTVTPYEEWASGTARGAKRNPDDFKNHLIEIDIKGYTAVAKTELFWQGIYYYDFLTLIKIDGNWKIVHKTWYEEKR</sequence>
<dbReference type="SUPFAM" id="SSF54427">
    <property type="entry name" value="NTF2-like"/>
    <property type="match status" value="1"/>
</dbReference>
<proteinExistence type="predicted"/>
<dbReference type="InterPro" id="IPR039437">
    <property type="entry name" value="FrzH/put_lumazine-bd"/>
</dbReference>
<dbReference type="RefSeq" id="WP_106567341.1">
    <property type="nucleotide sequence ID" value="NZ_PYGF01000005.1"/>
</dbReference>